<evidence type="ECO:0000256" key="2">
    <source>
        <dbReference type="ARBA" id="ARBA00022679"/>
    </source>
</evidence>
<dbReference type="SUPFAM" id="SSF53335">
    <property type="entry name" value="S-adenosyl-L-methionine-dependent methyltransferases"/>
    <property type="match status" value="1"/>
</dbReference>
<dbReference type="Proteomes" id="UP000315389">
    <property type="component" value="Unassembled WGS sequence"/>
</dbReference>
<sequence>MSRIIAGTLGGRIIQVPVRGTRPTSDRVRESLFARLEHWDVVRNARVADLFAGSGALAFEALSRGAQHADLVDSARGAITTIRANVSALGLAERTQVVAVKAERFAANYVGVGWDLVLIDPPYDVTDVSINELLTTVTPHIRPGGIVVVERDKHSAEPAWPAPIVLIESKVYGSTVLHYAENPTGTGA</sequence>
<dbReference type="InterPro" id="IPR029063">
    <property type="entry name" value="SAM-dependent_MTases_sf"/>
</dbReference>
<dbReference type="GO" id="GO:0031167">
    <property type="term" value="P:rRNA methylation"/>
    <property type="evidence" value="ECO:0007669"/>
    <property type="project" value="InterPro"/>
</dbReference>
<keyword evidence="4" id="KW-1185">Reference proteome</keyword>
<gene>
    <name evidence="3" type="ORF">FB461_0567</name>
</gene>
<dbReference type="RefSeq" id="WP_142118761.1">
    <property type="nucleotide sequence ID" value="NZ_BAAASV010000003.1"/>
</dbReference>
<dbReference type="AlphaFoldDB" id="A0A542ZUR5"/>
<dbReference type="Pfam" id="PF03602">
    <property type="entry name" value="Cons_hypoth95"/>
    <property type="match status" value="1"/>
</dbReference>
<dbReference type="NCBIfam" id="TIGR00095">
    <property type="entry name" value="16S rRNA (guanine(966)-N(2))-methyltransferase RsmD"/>
    <property type="match status" value="1"/>
</dbReference>
<name>A0A542ZUR5_RARFA</name>
<keyword evidence="2 3" id="KW-0808">Transferase</keyword>
<evidence type="ECO:0000256" key="1">
    <source>
        <dbReference type="ARBA" id="ARBA00022603"/>
    </source>
</evidence>
<dbReference type="PIRSF" id="PIRSF004553">
    <property type="entry name" value="CHP00095"/>
    <property type="match status" value="1"/>
</dbReference>
<dbReference type="Gene3D" id="3.40.50.150">
    <property type="entry name" value="Vaccinia Virus protein VP39"/>
    <property type="match status" value="1"/>
</dbReference>
<dbReference type="EMBL" id="VFOS01000001">
    <property type="protein sequence ID" value="TQL64082.1"/>
    <property type="molecule type" value="Genomic_DNA"/>
</dbReference>
<evidence type="ECO:0000313" key="4">
    <source>
        <dbReference type="Proteomes" id="UP000315389"/>
    </source>
</evidence>
<dbReference type="GO" id="GO:0008168">
    <property type="term" value="F:methyltransferase activity"/>
    <property type="evidence" value="ECO:0007669"/>
    <property type="project" value="UniProtKB-KW"/>
</dbReference>
<reference evidence="3 4" key="1">
    <citation type="submission" date="2019-06" db="EMBL/GenBank/DDBJ databases">
        <title>Sequencing the genomes of 1000 actinobacteria strains.</title>
        <authorList>
            <person name="Klenk H.-P."/>
        </authorList>
    </citation>
    <scope>NUCLEOTIDE SEQUENCE [LARGE SCALE GENOMIC DNA]</scope>
    <source>
        <strain evidence="3 4">DSM 4813</strain>
    </source>
</reference>
<proteinExistence type="predicted"/>
<dbReference type="PANTHER" id="PTHR43542">
    <property type="entry name" value="METHYLTRANSFERASE"/>
    <property type="match status" value="1"/>
</dbReference>
<keyword evidence="1 3" id="KW-0489">Methyltransferase</keyword>
<dbReference type="OrthoDB" id="9803017at2"/>
<accession>A0A542ZUR5</accession>
<comment type="caution">
    <text evidence="3">The sequence shown here is derived from an EMBL/GenBank/DDBJ whole genome shotgun (WGS) entry which is preliminary data.</text>
</comment>
<organism evidence="3 4">
    <name type="scientific">Rarobacter faecitabidus</name>
    <dbReference type="NCBI Taxonomy" id="13243"/>
    <lineage>
        <taxon>Bacteria</taxon>
        <taxon>Bacillati</taxon>
        <taxon>Actinomycetota</taxon>
        <taxon>Actinomycetes</taxon>
        <taxon>Micrococcales</taxon>
        <taxon>Rarobacteraceae</taxon>
        <taxon>Rarobacter</taxon>
    </lineage>
</organism>
<protein>
    <submittedName>
        <fullName evidence="3">16S rRNA (Guanine966-N2)-methyltransferase</fullName>
    </submittedName>
</protein>
<dbReference type="InterPro" id="IPR004398">
    <property type="entry name" value="RNA_MeTrfase_RsmD"/>
</dbReference>
<dbReference type="PANTHER" id="PTHR43542:SF1">
    <property type="entry name" value="METHYLTRANSFERASE"/>
    <property type="match status" value="1"/>
</dbReference>
<evidence type="ECO:0000313" key="3">
    <source>
        <dbReference type="EMBL" id="TQL64082.1"/>
    </source>
</evidence>
<dbReference type="CDD" id="cd02440">
    <property type="entry name" value="AdoMet_MTases"/>
    <property type="match status" value="1"/>
</dbReference>